<protein>
    <submittedName>
        <fullName evidence="1">Uncharacterized protein</fullName>
    </submittedName>
</protein>
<evidence type="ECO:0000313" key="2">
    <source>
        <dbReference type="Proteomes" id="UP001189429"/>
    </source>
</evidence>
<comment type="caution">
    <text evidence="1">The sequence shown here is derived from an EMBL/GenBank/DDBJ whole genome shotgun (WGS) entry which is preliminary data.</text>
</comment>
<dbReference type="EMBL" id="CAUYUJ010017717">
    <property type="protein sequence ID" value="CAK0877231.1"/>
    <property type="molecule type" value="Genomic_DNA"/>
</dbReference>
<dbReference type="Proteomes" id="UP001189429">
    <property type="component" value="Unassembled WGS sequence"/>
</dbReference>
<gene>
    <name evidence="1" type="ORF">PCOR1329_LOCUS61349</name>
</gene>
<evidence type="ECO:0000313" key="1">
    <source>
        <dbReference type="EMBL" id="CAK0877231.1"/>
    </source>
</evidence>
<sequence length="108" mass="10965">MGPAMPPPRAAPLRLRSQAFWEQKAAAARRSACSPWELGVKQRRPCLDERGCLGPAAVAALAAEGAEGEGAAGSPRSLAGALSREIRRGALGPVAPLAPPPAPPQGSP</sequence>
<reference evidence="1" key="1">
    <citation type="submission" date="2023-10" db="EMBL/GenBank/DDBJ databases">
        <authorList>
            <person name="Chen Y."/>
            <person name="Shah S."/>
            <person name="Dougan E. K."/>
            <person name="Thang M."/>
            <person name="Chan C."/>
        </authorList>
    </citation>
    <scope>NUCLEOTIDE SEQUENCE [LARGE SCALE GENOMIC DNA]</scope>
</reference>
<name>A0ABN9VUJ7_9DINO</name>
<proteinExistence type="predicted"/>
<keyword evidence="2" id="KW-1185">Reference proteome</keyword>
<organism evidence="1 2">
    <name type="scientific">Prorocentrum cordatum</name>
    <dbReference type="NCBI Taxonomy" id="2364126"/>
    <lineage>
        <taxon>Eukaryota</taxon>
        <taxon>Sar</taxon>
        <taxon>Alveolata</taxon>
        <taxon>Dinophyceae</taxon>
        <taxon>Prorocentrales</taxon>
        <taxon>Prorocentraceae</taxon>
        <taxon>Prorocentrum</taxon>
    </lineage>
</organism>
<accession>A0ABN9VUJ7</accession>